<dbReference type="EMBL" id="JANQBD010000003">
    <property type="protein sequence ID" value="MCR8630553.1"/>
    <property type="molecule type" value="Genomic_DNA"/>
</dbReference>
<sequence>MRKAGLNLAESMSGKRKGQIVISKRGVSTLRKYLFLATLQLIGINPVFQELHEYNIKVKHMKKQRSVVKLLGKVARILISIVQRGETFSPEKASHILIQAA</sequence>
<dbReference type="InterPro" id="IPR003346">
    <property type="entry name" value="Transposase_20"/>
</dbReference>
<feature type="domain" description="Transposase IS116/IS110/IS902 C-terminal" evidence="1">
    <location>
        <begin position="4"/>
        <end position="52"/>
    </location>
</feature>
<evidence type="ECO:0000259" key="1">
    <source>
        <dbReference type="Pfam" id="PF02371"/>
    </source>
</evidence>
<accession>A0ABT1YEA5</accession>
<keyword evidence="3" id="KW-1185">Reference proteome</keyword>
<evidence type="ECO:0000313" key="3">
    <source>
        <dbReference type="Proteomes" id="UP001300012"/>
    </source>
</evidence>
<protein>
    <submittedName>
        <fullName evidence="2">IS110 family transposase</fullName>
    </submittedName>
</protein>
<dbReference type="RefSeq" id="WP_258212173.1">
    <property type="nucleotide sequence ID" value="NZ_JANQBD010000003.1"/>
</dbReference>
<comment type="caution">
    <text evidence="2">The sequence shown here is derived from an EMBL/GenBank/DDBJ whole genome shotgun (WGS) entry which is preliminary data.</text>
</comment>
<dbReference type="Pfam" id="PF02371">
    <property type="entry name" value="Transposase_20"/>
    <property type="match status" value="1"/>
</dbReference>
<evidence type="ECO:0000313" key="2">
    <source>
        <dbReference type="EMBL" id="MCR8630553.1"/>
    </source>
</evidence>
<name>A0ABT1YEA5_9BACL</name>
<reference evidence="2 3" key="1">
    <citation type="submission" date="2022-08" db="EMBL/GenBank/DDBJ databases">
        <title>Paenibacillus endoradicis sp. nov., Paenibacillus radicibacter sp. nov and Paenibacillus pararadicis sp. nov., three cold-adapted plant growth-promoting bacteria isolated from root of Larix gmelinii in Great Khingan.</title>
        <authorList>
            <person name="Xue H."/>
        </authorList>
    </citation>
    <scope>NUCLEOTIDE SEQUENCE [LARGE SCALE GENOMIC DNA]</scope>
    <source>
        <strain evidence="2 3">N5-1-1-5</strain>
    </source>
</reference>
<dbReference type="Proteomes" id="UP001300012">
    <property type="component" value="Unassembled WGS sequence"/>
</dbReference>
<gene>
    <name evidence="2" type="ORF">NV381_04970</name>
</gene>
<proteinExistence type="predicted"/>
<organism evidence="2 3">
    <name type="scientific">Paenibacillus radicis</name>
    <name type="common">ex Xue et al. 2023</name>
    <dbReference type="NCBI Taxonomy" id="2972489"/>
    <lineage>
        <taxon>Bacteria</taxon>
        <taxon>Bacillati</taxon>
        <taxon>Bacillota</taxon>
        <taxon>Bacilli</taxon>
        <taxon>Bacillales</taxon>
        <taxon>Paenibacillaceae</taxon>
        <taxon>Paenibacillus</taxon>
    </lineage>
</organism>